<gene>
    <name evidence="3" type="primary">LOC109718582</name>
</gene>
<proteinExistence type="predicted"/>
<dbReference type="Proteomes" id="UP000515123">
    <property type="component" value="Linkage group 12"/>
</dbReference>
<evidence type="ECO:0000256" key="1">
    <source>
        <dbReference type="SAM" id="Phobius"/>
    </source>
</evidence>
<feature type="transmembrane region" description="Helical" evidence="1">
    <location>
        <begin position="76"/>
        <end position="96"/>
    </location>
</feature>
<organism evidence="2 3">
    <name type="scientific">Ananas comosus</name>
    <name type="common">Pineapple</name>
    <name type="synonym">Ananas ananas</name>
    <dbReference type="NCBI Taxonomy" id="4615"/>
    <lineage>
        <taxon>Eukaryota</taxon>
        <taxon>Viridiplantae</taxon>
        <taxon>Streptophyta</taxon>
        <taxon>Embryophyta</taxon>
        <taxon>Tracheophyta</taxon>
        <taxon>Spermatophyta</taxon>
        <taxon>Magnoliopsida</taxon>
        <taxon>Liliopsida</taxon>
        <taxon>Poales</taxon>
        <taxon>Bromeliaceae</taxon>
        <taxon>Bromelioideae</taxon>
        <taxon>Ananas</taxon>
    </lineage>
</organism>
<dbReference type="PANTHER" id="PTHR46631">
    <property type="entry name" value="60S RIBOSOMAL PROTEIN L18A-LIKE"/>
    <property type="match status" value="1"/>
</dbReference>
<feature type="transmembrane region" description="Helical" evidence="1">
    <location>
        <begin position="41"/>
        <end position="69"/>
    </location>
</feature>
<dbReference type="PANTHER" id="PTHR46631:SF4">
    <property type="entry name" value="OS06G0359400 PROTEIN"/>
    <property type="match status" value="1"/>
</dbReference>
<reference evidence="3" key="2">
    <citation type="submission" date="2025-08" db="UniProtKB">
        <authorList>
            <consortium name="RefSeq"/>
        </authorList>
    </citation>
    <scope>IDENTIFICATION</scope>
    <source>
        <tissue evidence="3">Leaf</tissue>
    </source>
</reference>
<keyword evidence="1" id="KW-1133">Transmembrane helix</keyword>
<dbReference type="InterPro" id="IPR044804">
    <property type="entry name" value="Ribosomal_eL20z-like"/>
</dbReference>
<sequence>MVVVAGAAPAAAASVAAAQYQGLVEGIPLMEPSLPFCGIGVGWALFCSGFLLAAIPWYLGAFILFFVALDYREKPGLIACTVAALLALIPIFLNAFRL</sequence>
<protein>
    <submittedName>
        <fullName evidence="3">60S ribosomal protein L18a-like protein</fullName>
    </submittedName>
</protein>
<evidence type="ECO:0000313" key="3">
    <source>
        <dbReference type="RefSeq" id="XP_020100465.1"/>
    </source>
</evidence>
<accession>A0A6P5G5C5</accession>
<keyword evidence="1" id="KW-0812">Transmembrane</keyword>
<name>A0A6P5G5C5_ANACO</name>
<reference evidence="2" key="1">
    <citation type="journal article" date="2015" name="Nat. Genet.">
        <title>The pineapple genome and the evolution of CAM photosynthesis.</title>
        <authorList>
            <person name="Ming R."/>
            <person name="VanBuren R."/>
            <person name="Wai C.M."/>
            <person name="Tang H."/>
            <person name="Schatz M.C."/>
            <person name="Bowers J.E."/>
            <person name="Lyons E."/>
            <person name="Wang M.L."/>
            <person name="Chen J."/>
            <person name="Biggers E."/>
            <person name="Zhang J."/>
            <person name="Huang L."/>
            <person name="Zhang L."/>
            <person name="Miao W."/>
            <person name="Zhang J."/>
            <person name="Ye Z."/>
            <person name="Miao C."/>
            <person name="Lin Z."/>
            <person name="Wang H."/>
            <person name="Zhou H."/>
            <person name="Yim W.C."/>
            <person name="Priest H.D."/>
            <person name="Zheng C."/>
            <person name="Woodhouse M."/>
            <person name="Edger P.P."/>
            <person name="Guyot R."/>
            <person name="Guo H.B."/>
            <person name="Guo H."/>
            <person name="Zheng G."/>
            <person name="Singh R."/>
            <person name="Sharma A."/>
            <person name="Min X."/>
            <person name="Zheng Y."/>
            <person name="Lee H."/>
            <person name="Gurtowski J."/>
            <person name="Sedlazeck F.J."/>
            <person name="Harkess A."/>
            <person name="McKain M.R."/>
            <person name="Liao Z."/>
            <person name="Fang J."/>
            <person name="Liu J."/>
            <person name="Zhang X."/>
            <person name="Zhang Q."/>
            <person name="Hu W."/>
            <person name="Qin Y."/>
            <person name="Wang K."/>
            <person name="Chen L.Y."/>
            <person name="Shirley N."/>
            <person name="Lin Y.R."/>
            <person name="Liu L.Y."/>
            <person name="Hernandez A.G."/>
            <person name="Wright C.L."/>
            <person name="Bulone V."/>
            <person name="Tuskan G.A."/>
            <person name="Heath K."/>
            <person name="Zee F."/>
            <person name="Moore P.H."/>
            <person name="Sunkar R."/>
            <person name="Leebens-Mack J.H."/>
            <person name="Mockler T."/>
            <person name="Bennetzen J.L."/>
            <person name="Freeling M."/>
            <person name="Sankoff D."/>
            <person name="Paterson A.H."/>
            <person name="Zhu X."/>
            <person name="Yang X."/>
            <person name="Smith J.A."/>
            <person name="Cushman J.C."/>
            <person name="Paull R.E."/>
            <person name="Yu Q."/>
        </authorList>
    </citation>
    <scope>NUCLEOTIDE SEQUENCE [LARGE SCALE GENOMIC DNA]</scope>
    <source>
        <strain evidence="2">cv. F153</strain>
    </source>
</reference>
<dbReference type="GeneID" id="109718582"/>
<evidence type="ECO:0000313" key="2">
    <source>
        <dbReference type="Proteomes" id="UP000515123"/>
    </source>
</evidence>
<keyword evidence="2" id="KW-1185">Reference proteome</keyword>
<dbReference type="RefSeq" id="XP_020100465.1">
    <property type="nucleotide sequence ID" value="XM_020244876.1"/>
</dbReference>
<dbReference type="OrthoDB" id="1304551at2759"/>
<keyword evidence="1" id="KW-0472">Membrane</keyword>
<dbReference type="AlphaFoldDB" id="A0A6P5G5C5"/>